<evidence type="ECO:0000313" key="1">
    <source>
        <dbReference type="EMBL" id="PXF61048.1"/>
    </source>
</evidence>
<evidence type="ECO:0000313" key="2">
    <source>
        <dbReference type="Proteomes" id="UP000248329"/>
    </source>
</evidence>
<gene>
    <name evidence="1" type="ORF">C4B59_05675</name>
</gene>
<dbReference type="EMBL" id="PQXF01000008">
    <property type="protein sequence ID" value="PXF61048.1"/>
    <property type="molecule type" value="Genomic_DNA"/>
</dbReference>
<sequence>MVYWGLYSVIKLRENKGKCSKNKEITESLPSEETSMEEELQVGLKANLDYFGRAYSAYLYFLLIITTATTTFLLDIGGNGSGNAIIQSFQQYGVDGLYLMMIIWAVCFIGLNFINIQYRDRYNKLLNLYYTKTGPIIIKKEAYVLKIVKYPSKVVAITSSSTYPE</sequence>
<reference evidence="1" key="1">
    <citation type="submission" date="2018-01" db="EMBL/GenBank/DDBJ databases">
        <authorList>
            <person name="Krukenberg V."/>
        </authorList>
    </citation>
    <scope>NUCLEOTIDE SEQUENCE</scope>
    <source>
        <strain evidence="1">E20ANME2</strain>
    </source>
</reference>
<accession>A0AC61L408</accession>
<protein>
    <submittedName>
        <fullName evidence="1">Uncharacterized protein</fullName>
    </submittedName>
</protein>
<proteinExistence type="predicted"/>
<organism evidence="1 2">
    <name type="scientific">Candidatus Methanogaster sp</name>
    <dbReference type="NCBI Taxonomy" id="3386292"/>
    <lineage>
        <taxon>Archaea</taxon>
        <taxon>Methanobacteriati</taxon>
        <taxon>Methanobacteriota</taxon>
        <taxon>Stenosarchaea group</taxon>
        <taxon>Methanomicrobia</taxon>
        <taxon>Methanosarcinales</taxon>
        <taxon>ANME-2 cluster</taxon>
        <taxon>Candidatus Methanogasteraceae</taxon>
        <taxon>Candidatus Methanogaster</taxon>
    </lineage>
</organism>
<name>A0AC61L408_9EURY</name>
<dbReference type="Proteomes" id="UP000248329">
    <property type="component" value="Unassembled WGS sequence"/>
</dbReference>
<comment type="caution">
    <text evidence="1">The sequence shown here is derived from an EMBL/GenBank/DDBJ whole genome shotgun (WGS) entry which is preliminary data.</text>
</comment>